<evidence type="ECO:0000256" key="4">
    <source>
        <dbReference type="ARBA" id="ARBA00023069"/>
    </source>
</evidence>
<evidence type="ECO:0000313" key="8">
    <source>
        <dbReference type="EMBL" id="CAK9065536.1"/>
    </source>
</evidence>
<evidence type="ECO:0000256" key="3">
    <source>
        <dbReference type="ARBA" id="ARBA00022490"/>
    </source>
</evidence>
<proteinExistence type="predicted"/>
<keyword evidence="5" id="KW-0966">Cell projection</keyword>
<dbReference type="InterPro" id="IPR000535">
    <property type="entry name" value="MSP_dom"/>
</dbReference>
<evidence type="ECO:0000256" key="6">
    <source>
        <dbReference type="SAM" id="MobiDB-lite"/>
    </source>
</evidence>
<name>A0ABP0NPK8_9DINO</name>
<accession>A0ABP0NPK8</accession>
<feature type="region of interest" description="Disordered" evidence="6">
    <location>
        <begin position="79"/>
        <end position="101"/>
    </location>
</feature>
<evidence type="ECO:0000256" key="2">
    <source>
        <dbReference type="ARBA" id="ARBA00004496"/>
    </source>
</evidence>
<dbReference type="Pfam" id="PF22544">
    <property type="entry name" value="HYDIN_VesB_CFA65-like_Ig"/>
    <property type="match status" value="3"/>
</dbReference>
<keyword evidence="3" id="KW-0963">Cytoplasm</keyword>
<organism evidence="8 9">
    <name type="scientific">Durusdinium trenchii</name>
    <dbReference type="NCBI Taxonomy" id="1381693"/>
    <lineage>
        <taxon>Eukaryota</taxon>
        <taxon>Sar</taxon>
        <taxon>Alveolata</taxon>
        <taxon>Dinophyceae</taxon>
        <taxon>Suessiales</taxon>
        <taxon>Symbiodiniaceae</taxon>
        <taxon>Durusdinium</taxon>
    </lineage>
</organism>
<feature type="domain" description="MSP" evidence="7">
    <location>
        <begin position="884"/>
        <end position="1013"/>
    </location>
</feature>
<dbReference type="InterPro" id="IPR033305">
    <property type="entry name" value="Hydin-like"/>
</dbReference>
<gene>
    <name evidence="8" type="ORF">SCF082_LOCUS33520</name>
</gene>
<keyword evidence="4" id="KW-0969">Cilium</keyword>
<dbReference type="PROSITE" id="PS50202">
    <property type="entry name" value="MSP"/>
    <property type="match status" value="1"/>
</dbReference>
<evidence type="ECO:0000256" key="5">
    <source>
        <dbReference type="ARBA" id="ARBA00023273"/>
    </source>
</evidence>
<dbReference type="InterPro" id="IPR013783">
    <property type="entry name" value="Ig-like_fold"/>
</dbReference>
<feature type="compositionally biased region" description="Low complexity" evidence="6">
    <location>
        <begin position="644"/>
        <end position="660"/>
    </location>
</feature>
<dbReference type="PANTHER" id="PTHR23053">
    <property type="entry name" value="DLEC1 DELETED IN LUNG AND ESOPHAGEAL CANCER 1"/>
    <property type="match status" value="1"/>
</dbReference>
<dbReference type="Gene3D" id="2.60.40.10">
    <property type="entry name" value="Immunoglobulins"/>
    <property type="match status" value="6"/>
</dbReference>
<protein>
    <submittedName>
        <fullName evidence="8">Hydrocephalus-inducing protein homolog</fullName>
    </submittedName>
</protein>
<feature type="region of interest" description="Disordered" evidence="6">
    <location>
        <begin position="643"/>
        <end position="663"/>
    </location>
</feature>
<keyword evidence="9" id="KW-1185">Reference proteome</keyword>
<dbReference type="EMBL" id="CAXAMM010029902">
    <property type="protein sequence ID" value="CAK9065536.1"/>
    <property type="molecule type" value="Genomic_DNA"/>
</dbReference>
<feature type="non-terminal residue" evidence="8">
    <location>
        <position position="1"/>
    </location>
</feature>
<evidence type="ECO:0000256" key="1">
    <source>
        <dbReference type="ARBA" id="ARBA00004138"/>
    </source>
</evidence>
<comment type="caution">
    <text evidence="8">The sequence shown here is derived from an EMBL/GenBank/DDBJ whole genome shotgun (WGS) entry which is preliminary data.</text>
</comment>
<evidence type="ECO:0000259" key="7">
    <source>
        <dbReference type="PROSITE" id="PS50202"/>
    </source>
</evidence>
<evidence type="ECO:0000313" key="9">
    <source>
        <dbReference type="Proteomes" id="UP001642464"/>
    </source>
</evidence>
<reference evidence="8 9" key="1">
    <citation type="submission" date="2024-02" db="EMBL/GenBank/DDBJ databases">
        <authorList>
            <person name="Chen Y."/>
            <person name="Shah S."/>
            <person name="Dougan E. K."/>
            <person name="Thang M."/>
            <person name="Chan C."/>
        </authorList>
    </citation>
    <scope>NUCLEOTIDE SEQUENCE [LARGE SCALE GENOMIC DNA]</scope>
</reference>
<dbReference type="InterPro" id="IPR053879">
    <property type="entry name" value="HYDIN_VesB_CFA65-like_Ig"/>
</dbReference>
<comment type="subcellular location">
    <subcellularLocation>
        <location evidence="1">Cell projection</location>
        <location evidence="1">Cilium</location>
    </subcellularLocation>
    <subcellularLocation>
        <location evidence="2">Cytoplasm</location>
    </subcellularLocation>
</comment>
<dbReference type="PANTHER" id="PTHR23053:SF0">
    <property type="entry name" value="HYDROCEPHALUS-INDUCING PROTEIN HOMOLOG"/>
    <property type="match status" value="1"/>
</dbReference>
<dbReference type="Proteomes" id="UP001642464">
    <property type="component" value="Unassembled WGS sequence"/>
</dbReference>
<sequence length="1077" mass="117325">VATHYANLTFEVVDAVGSGPVYIGVSGVAALPGIATEPRQIFPRFKKRRPEDGYAVKAFVTSLGLYDFGPLLAGRTPSSRIPVVEEPEDDQGGEEGASPDETLLAPEAPAVQALSPYVLRHAENIRITNDSLFPANVRLGLASAGGDFAVGEDIKGPSPFIVEPDILKLEVQQEAEVKIWCFPPEKGVYKDRIVARIEHNPDPVAFDLNALGEIPGISLDREEVDFGRLMMNIRAEDQKVRIKNESAVAVRWQLLCKDSKSKAAEEAAEGETGEQAGPAVPEEIGVEPKEGQLAPHEEREIRFSFKSTHPAQFKTMLQLEARDAEGLNEWQKAANISVSAESFAVDAVIEPDPREVPLDFGTVLVHTSAQRIFEIVNRGRFPVRYELAIRRALRELLQIDQPKDELQPGERRAITVTCTPGRVFEASSDGIALQIFDQLSGESVDHRIPPMRVALTAVYNTFQVTPPRGLNFGPVEKGETQTRTFTIRNNGIFAFNWSLFDWADPPSIEEGQAPPAKPQVTVGPFTVKPTSGKLDPDDDVQVQVTFQATGDEDYDSKLAVWVDGVQGEASFEAGPAGCSSYLLTGQSCVPGINTTDLQTVFEEQFFTRTLEDAIAIAGRLDVRVFSEADQIFHFGPVLVKERGVGSSQPASPSGAPPDAGVTENLRLTNPKAVPCKVQLSIKQNSDTGAGSSDAFQVFPQELVISPHDSKQIQVKFTPTHLASFGAVLEAVVPQGTDPNSNYLSFELRGDGAVPSVSLQGPRLFGDEGGELDMGKLALFRSNEVQMGLRNDGLLPATVRVDFTPSQHFTVACPSSVSLNKGESRKFQVRFHPHAVGKVVSDLGIRTLGNPFEDVTIQLQGEGHSSEVCWDLAEVRRPGGVFGLRGALEPLQDYVPPSPDELDLGEVPVGELVKVNFKLNNSSSKPLHFDFTSIPSWGEAQVEPSTGYVEPNRQQTITFSFRPADKLQAEKEKILCKVVNVDFLEEEEGAEAGERKHQEVEGTSQQLPLQVSVLADVAKLEPEIEEINFLPTATRWTLRCGAGGCDKNKKAASSLQRWRLLTTPPWGSESWGVAAFVP</sequence>